<dbReference type="RefSeq" id="WP_311555838.1">
    <property type="nucleotide sequence ID" value="NZ_JAVREJ010000005.1"/>
</dbReference>
<comment type="caution">
    <text evidence="1">The sequence shown here is derived from an EMBL/GenBank/DDBJ whole genome shotgun (WGS) entry which is preliminary data.</text>
</comment>
<organism evidence="1 2">
    <name type="scientific">Pseudonocardia charpentierae</name>
    <dbReference type="NCBI Taxonomy" id="3075545"/>
    <lineage>
        <taxon>Bacteria</taxon>
        <taxon>Bacillati</taxon>
        <taxon>Actinomycetota</taxon>
        <taxon>Actinomycetes</taxon>
        <taxon>Pseudonocardiales</taxon>
        <taxon>Pseudonocardiaceae</taxon>
        <taxon>Pseudonocardia</taxon>
    </lineage>
</organism>
<proteinExistence type="predicted"/>
<evidence type="ECO:0000313" key="1">
    <source>
        <dbReference type="EMBL" id="MDT0349805.1"/>
    </source>
</evidence>
<protein>
    <recommendedName>
        <fullName evidence="3">Excreted virulence factor EspC, type VII ESX diderm</fullName>
    </recommendedName>
</protein>
<accession>A0ABU2N783</accession>
<keyword evidence="2" id="KW-1185">Reference proteome</keyword>
<name>A0ABU2N783_9PSEU</name>
<gene>
    <name evidence="1" type="ORF">RM445_09760</name>
</gene>
<evidence type="ECO:0008006" key="3">
    <source>
        <dbReference type="Google" id="ProtNLM"/>
    </source>
</evidence>
<dbReference type="EMBL" id="JAVREJ010000005">
    <property type="protein sequence ID" value="MDT0349805.1"/>
    <property type="molecule type" value="Genomic_DNA"/>
</dbReference>
<sequence>MNGFEVPVEVLREAGRAGAPVADGLAVLPLEEAVAAVGTALPGGAAGAAAATLAVAWGARLTAATDAVARQAGALQIAADGYHAAERRAVASLVGEQ</sequence>
<evidence type="ECO:0000313" key="2">
    <source>
        <dbReference type="Proteomes" id="UP001183202"/>
    </source>
</evidence>
<reference evidence="2" key="1">
    <citation type="submission" date="2023-07" db="EMBL/GenBank/DDBJ databases">
        <title>30 novel species of actinomycetes from the DSMZ collection.</title>
        <authorList>
            <person name="Nouioui I."/>
        </authorList>
    </citation>
    <scope>NUCLEOTIDE SEQUENCE [LARGE SCALE GENOMIC DNA]</scope>
    <source>
        <strain evidence="2">DSM 45834</strain>
    </source>
</reference>
<dbReference type="Proteomes" id="UP001183202">
    <property type="component" value="Unassembled WGS sequence"/>
</dbReference>